<keyword evidence="4 7" id="KW-1133">Transmembrane helix</keyword>
<evidence type="ECO:0000256" key="1">
    <source>
        <dbReference type="ARBA" id="ARBA00004141"/>
    </source>
</evidence>
<protein>
    <submittedName>
        <fullName evidence="8">Uncharacterized protein</fullName>
    </submittedName>
</protein>
<evidence type="ECO:0000313" key="8">
    <source>
        <dbReference type="EMBL" id="KAF0899875.1"/>
    </source>
</evidence>
<dbReference type="EMBL" id="SPHZ02000009">
    <property type="protein sequence ID" value="KAF0899876.1"/>
    <property type="molecule type" value="Genomic_DNA"/>
</dbReference>
<evidence type="ECO:0000256" key="3">
    <source>
        <dbReference type="ARBA" id="ARBA00022692"/>
    </source>
</evidence>
<comment type="caution">
    <text evidence="8">The sequence shown here is derived from an EMBL/GenBank/DDBJ whole genome shotgun (WGS) entry which is preliminary data.</text>
</comment>
<comment type="similarity">
    <text evidence="2">Belongs to the UPF0220 family.</text>
</comment>
<dbReference type="GO" id="GO:0016020">
    <property type="term" value="C:membrane"/>
    <property type="evidence" value="ECO:0007669"/>
    <property type="project" value="UniProtKB-SubCell"/>
</dbReference>
<dbReference type="OrthoDB" id="268928at2759"/>
<feature type="compositionally biased region" description="Low complexity" evidence="6">
    <location>
        <begin position="28"/>
        <end position="44"/>
    </location>
</feature>
<reference evidence="8 9" key="1">
    <citation type="submission" date="2019-11" db="EMBL/GenBank/DDBJ databases">
        <title>Whole genome sequence of Oryza granulata.</title>
        <authorList>
            <person name="Li W."/>
        </authorList>
    </citation>
    <scope>NUCLEOTIDE SEQUENCE [LARGE SCALE GENOMIC DNA]</scope>
    <source>
        <strain evidence="9">cv. Menghai</strain>
        <tissue evidence="8">Leaf</tissue>
    </source>
</reference>
<dbReference type="InterPro" id="IPR007919">
    <property type="entry name" value="UPF0220"/>
</dbReference>
<dbReference type="Proteomes" id="UP000479710">
    <property type="component" value="Unassembled WGS sequence"/>
</dbReference>
<proteinExistence type="inferred from homology"/>
<evidence type="ECO:0000256" key="5">
    <source>
        <dbReference type="ARBA" id="ARBA00023136"/>
    </source>
</evidence>
<keyword evidence="5 7" id="KW-0472">Membrane</keyword>
<evidence type="ECO:0000256" key="4">
    <source>
        <dbReference type="ARBA" id="ARBA00022989"/>
    </source>
</evidence>
<organism evidence="8 9">
    <name type="scientific">Oryza meyeriana var. granulata</name>
    <dbReference type="NCBI Taxonomy" id="110450"/>
    <lineage>
        <taxon>Eukaryota</taxon>
        <taxon>Viridiplantae</taxon>
        <taxon>Streptophyta</taxon>
        <taxon>Embryophyta</taxon>
        <taxon>Tracheophyta</taxon>
        <taxon>Spermatophyta</taxon>
        <taxon>Magnoliopsida</taxon>
        <taxon>Liliopsida</taxon>
        <taxon>Poales</taxon>
        <taxon>Poaceae</taxon>
        <taxon>BOP clade</taxon>
        <taxon>Oryzoideae</taxon>
        <taxon>Oryzeae</taxon>
        <taxon>Oryzinae</taxon>
        <taxon>Oryza</taxon>
        <taxon>Oryza meyeriana</taxon>
    </lineage>
</organism>
<dbReference type="EMBL" id="SPHZ02000009">
    <property type="protein sequence ID" value="KAF0899875.1"/>
    <property type="molecule type" value="Genomic_DNA"/>
</dbReference>
<gene>
    <name evidence="8" type="ORF">E2562_025118</name>
</gene>
<accession>A0A6G1CGW8</accession>
<evidence type="ECO:0000313" key="9">
    <source>
        <dbReference type="Proteomes" id="UP000479710"/>
    </source>
</evidence>
<dbReference type="Pfam" id="PF05255">
    <property type="entry name" value="UPF0220"/>
    <property type="match status" value="1"/>
</dbReference>
<comment type="subcellular location">
    <subcellularLocation>
        <location evidence="1">Membrane</location>
        <topology evidence="1">Multi-pass membrane protein</topology>
    </subcellularLocation>
</comment>
<feature type="transmembrane region" description="Helical" evidence="7">
    <location>
        <begin position="109"/>
        <end position="130"/>
    </location>
</feature>
<keyword evidence="3 7" id="KW-0812">Transmembrane</keyword>
<name>A0A6G1CGW8_9ORYZ</name>
<dbReference type="AlphaFoldDB" id="A0A6G1CGW8"/>
<sequence>MDNLALLRGILGPGVAAPSLARAGGSGSTPSSAAPSRSPSSTTSPVRLPLLFSLVLGAGSVWTDLVTVSRNPGILASLAALMVNCMNKDEIGHDYYSPYGDDSEWRVKLWLFVAYVVSFVCLAGAVGLLVQDALTDKGPSL</sequence>
<evidence type="ECO:0000256" key="2">
    <source>
        <dbReference type="ARBA" id="ARBA00005335"/>
    </source>
</evidence>
<dbReference type="PANTHER" id="PTHR13180">
    <property type="entry name" value="SMALL MEMBRANE PROTEIN-RELATED"/>
    <property type="match status" value="1"/>
</dbReference>
<evidence type="ECO:0000256" key="6">
    <source>
        <dbReference type="SAM" id="MobiDB-lite"/>
    </source>
</evidence>
<evidence type="ECO:0000256" key="7">
    <source>
        <dbReference type="SAM" id="Phobius"/>
    </source>
</evidence>
<feature type="region of interest" description="Disordered" evidence="6">
    <location>
        <begin position="21"/>
        <end position="44"/>
    </location>
</feature>
<keyword evidence="9" id="KW-1185">Reference proteome</keyword>